<dbReference type="AlphaFoldDB" id="A0AAV7K0L0"/>
<comment type="subcellular location">
    <subcellularLocation>
        <location evidence="1">Endomembrane system</location>
        <topology evidence="1">Multi-pass membrane protein</topology>
    </subcellularLocation>
</comment>
<reference evidence="8 9" key="1">
    <citation type="journal article" date="2023" name="BMC Biol.">
        <title>The compact genome of the sponge Oopsacas minuta (Hexactinellida) is lacking key metazoan core genes.</title>
        <authorList>
            <person name="Santini S."/>
            <person name="Schenkelaars Q."/>
            <person name="Jourda C."/>
            <person name="Duchesne M."/>
            <person name="Belahbib H."/>
            <person name="Rocher C."/>
            <person name="Selva M."/>
            <person name="Riesgo A."/>
            <person name="Vervoort M."/>
            <person name="Leys S.P."/>
            <person name="Kodjabachian L."/>
            <person name="Le Bivic A."/>
            <person name="Borchiellini C."/>
            <person name="Claverie J.M."/>
            <person name="Renard E."/>
        </authorList>
    </citation>
    <scope>NUCLEOTIDE SEQUENCE [LARGE SCALE GENOMIC DNA]</scope>
    <source>
        <strain evidence="8">SPO-2</strain>
    </source>
</reference>
<keyword evidence="9" id="KW-1185">Reference proteome</keyword>
<evidence type="ECO:0000313" key="8">
    <source>
        <dbReference type="EMBL" id="KAI6653801.1"/>
    </source>
</evidence>
<dbReference type="Pfam" id="PF10277">
    <property type="entry name" value="Frag1"/>
    <property type="match status" value="1"/>
</dbReference>
<protein>
    <recommendedName>
        <fullName evidence="7">CWH43-like N-terminal domain-containing protein</fullName>
    </recommendedName>
</protein>
<dbReference type="PANTHER" id="PTHR21324:SF2">
    <property type="entry name" value="EG:22E5.9 PROTEIN"/>
    <property type="match status" value="1"/>
</dbReference>
<accession>A0AAV7K0L0</accession>
<keyword evidence="5 6" id="KW-0472">Membrane</keyword>
<organism evidence="8 9">
    <name type="scientific">Oopsacas minuta</name>
    <dbReference type="NCBI Taxonomy" id="111878"/>
    <lineage>
        <taxon>Eukaryota</taxon>
        <taxon>Metazoa</taxon>
        <taxon>Porifera</taxon>
        <taxon>Hexactinellida</taxon>
        <taxon>Hexasterophora</taxon>
        <taxon>Lyssacinosida</taxon>
        <taxon>Leucopsacidae</taxon>
        <taxon>Oopsacas</taxon>
    </lineage>
</organism>
<sequence>MTVPAKKLFDVATDMDFKTRVKHGWKWLQPKSDIALYPIFASLLYISNYSICFLLGGYMGHFEDGKFLSPSDLLERNPERGLFKVLSYPLVFSIFFTMYIKFKQNEKTSLPFRKYTWLKYVFILLNYFEFIIGLILLLAMMVHFSFLDRTHVRTADFLRHGGSFAMQILTGIFFGVQVIIATMVVLKRPREKVSIVRIVFILMRCCFIVISLIGLLVRVISTPIWRKMQASETDVLLMGGEQIMRNEAMNSDATGEWIFIICFTALIFLSYVDFRDTKYQMRVGTKDNALYKEKCAKYEIQHNNTIFVAN</sequence>
<evidence type="ECO:0000259" key="7">
    <source>
        <dbReference type="Pfam" id="PF10277"/>
    </source>
</evidence>
<gene>
    <name evidence="8" type="ORF">LOD99_3305</name>
</gene>
<feature type="transmembrane region" description="Helical" evidence="6">
    <location>
        <begin position="81"/>
        <end position="100"/>
    </location>
</feature>
<feature type="transmembrane region" description="Helical" evidence="6">
    <location>
        <begin position="257"/>
        <end position="274"/>
    </location>
</feature>
<feature type="transmembrane region" description="Helical" evidence="6">
    <location>
        <begin position="198"/>
        <end position="220"/>
    </location>
</feature>
<keyword evidence="4 6" id="KW-1133">Transmembrane helix</keyword>
<dbReference type="EMBL" id="JAKMXF010000255">
    <property type="protein sequence ID" value="KAI6653801.1"/>
    <property type="molecule type" value="Genomic_DNA"/>
</dbReference>
<comment type="similarity">
    <text evidence="2">Belongs to the DRAM/TMEM150 family.</text>
</comment>
<comment type="caution">
    <text evidence="8">The sequence shown here is derived from an EMBL/GenBank/DDBJ whole genome shotgun (WGS) entry which is preliminary data.</text>
</comment>
<name>A0AAV7K0L0_9METZ</name>
<dbReference type="PANTHER" id="PTHR21324">
    <property type="entry name" value="FASTING-INDUCIBLE INTEGRAL MEMBRANE PROTEIN TM6P1-RELATED"/>
    <property type="match status" value="1"/>
</dbReference>
<feature type="transmembrane region" description="Helical" evidence="6">
    <location>
        <begin position="164"/>
        <end position="186"/>
    </location>
</feature>
<evidence type="ECO:0000313" key="9">
    <source>
        <dbReference type="Proteomes" id="UP001165289"/>
    </source>
</evidence>
<dbReference type="InterPro" id="IPR019402">
    <property type="entry name" value="CWH43_N"/>
</dbReference>
<evidence type="ECO:0000256" key="1">
    <source>
        <dbReference type="ARBA" id="ARBA00004127"/>
    </source>
</evidence>
<dbReference type="InterPro" id="IPR050911">
    <property type="entry name" value="DRAM/TMEM150_Autophagy_Mod"/>
</dbReference>
<proteinExistence type="inferred from homology"/>
<evidence type="ECO:0000256" key="6">
    <source>
        <dbReference type="SAM" id="Phobius"/>
    </source>
</evidence>
<feature type="transmembrane region" description="Helical" evidence="6">
    <location>
        <begin position="120"/>
        <end position="144"/>
    </location>
</feature>
<evidence type="ECO:0000256" key="4">
    <source>
        <dbReference type="ARBA" id="ARBA00022989"/>
    </source>
</evidence>
<feature type="transmembrane region" description="Helical" evidence="6">
    <location>
        <begin position="34"/>
        <end position="61"/>
    </location>
</feature>
<dbReference type="Proteomes" id="UP001165289">
    <property type="component" value="Unassembled WGS sequence"/>
</dbReference>
<keyword evidence="3 6" id="KW-0812">Transmembrane</keyword>
<evidence type="ECO:0000256" key="2">
    <source>
        <dbReference type="ARBA" id="ARBA00006565"/>
    </source>
</evidence>
<dbReference type="GO" id="GO:0012505">
    <property type="term" value="C:endomembrane system"/>
    <property type="evidence" value="ECO:0007669"/>
    <property type="project" value="UniProtKB-SubCell"/>
</dbReference>
<feature type="domain" description="CWH43-like N-terminal" evidence="7">
    <location>
        <begin position="38"/>
        <end position="276"/>
    </location>
</feature>
<evidence type="ECO:0000256" key="3">
    <source>
        <dbReference type="ARBA" id="ARBA00022692"/>
    </source>
</evidence>
<evidence type="ECO:0000256" key="5">
    <source>
        <dbReference type="ARBA" id="ARBA00023136"/>
    </source>
</evidence>